<dbReference type="RefSeq" id="WP_273843827.1">
    <property type="nucleotide sequence ID" value="NZ_JAQQWT010000007.1"/>
</dbReference>
<proteinExistence type="predicted"/>
<dbReference type="InterPro" id="IPR024425">
    <property type="entry name" value="LiaF-like_C"/>
</dbReference>
<reference evidence="4 5" key="1">
    <citation type="submission" date="2024-09" db="EMBL/GenBank/DDBJ databases">
        <authorList>
            <person name="Sun Q."/>
            <person name="Mori K."/>
        </authorList>
    </citation>
    <scope>NUCLEOTIDE SEQUENCE [LARGE SCALE GENOMIC DNA]</scope>
    <source>
        <strain evidence="4 5">NCAIM B.02301</strain>
    </source>
</reference>
<feature type="transmembrane region" description="Helical" evidence="1">
    <location>
        <begin position="27"/>
        <end position="44"/>
    </location>
</feature>
<keyword evidence="1" id="KW-0812">Transmembrane</keyword>
<dbReference type="Proteomes" id="UP001589833">
    <property type="component" value="Unassembled WGS sequence"/>
</dbReference>
<evidence type="ECO:0000313" key="5">
    <source>
        <dbReference type="Proteomes" id="UP001589833"/>
    </source>
</evidence>
<dbReference type="Pfam" id="PF09922">
    <property type="entry name" value="LiaF-like_C"/>
    <property type="match status" value="1"/>
</dbReference>
<evidence type="ECO:0000256" key="1">
    <source>
        <dbReference type="SAM" id="Phobius"/>
    </source>
</evidence>
<feature type="transmembrane region" description="Helical" evidence="1">
    <location>
        <begin position="49"/>
        <end position="64"/>
    </location>
</feature>
<sequence>MKKQTIFGIIIVIIGLNLLFNSMNLSSGTFVAPLIFFMLGLFFYKRKHTFLSMLFFIVSMSIFFDQLLGLNFLSLLIAILALYYGIRLVRSPIKTKKAKELKRDLRKQAEETVIEKKQHEKADSMKPKGHLEAEEDRERIVFTPIIRRSFIGDIHYTGESFDLNDLTIWNGIGDIRIDLSKAIIPEGEIVIIVQCIIGQIDFYIPEDLAVTIQSSTIIGEVSLFHEKHEGINQQLSMATRQYKEAPRRVKLILSTVIGEVKVRAI</sequence>
<dbReference type="InterPro" id="IPR054331">
    <property type="entry name" value="LiaF_TM"/>
</dbReference>
<protein>
    <submittedName>
        <fullName evidence="4">Cell wall-active antibiotics response protein LiaF</fullName>
    </submittedName>
</protein>
<feature type="domain" description="LiaF transmembrane" evidence="3">
    <location>
        <begin position="6"/>
        <end position="94"/>
    </location>
</feature>
<evidence type="ECO:0000313" key="4">
    <source>
        <dbReference type="EMBL" id="MFC0561800.1"/>
    </source>
</evidence>
<dbReference type="PIRSF" id="PIRSF031509">
    <property type="entry name" value="Cell_wall_LiaF/YvqF"/>
    <property type="match status" value="1"/>
</dbReference>
<evidence type="ECO:0000259" key="2">
    <source>
        <dbReference type="Pfam" id="PF09922"/>
    </source>
</evidence>
<dbReference type="InterPro" id="IPR047793">
    <property type="entry name" value="LiaF_C"/>
</dbReference>
<name>A0ABV6NM04_9BACI</name>
<organism evidence="4 5">
    <name type="scientific">Halalkalibacter alkalisediminis</name>
    <dbReference type="NCBI Taxonomy" id="935616"/>
    <lineage>
        <taxon>Bacteria</taxon>
        <taxon>Bacillati</taxon>
        <taxon>Bacillota</taxon>
        <taxon>Bacilli</taxon>
        <taxon>Bacillales</taxon>
        <taxon>Bacillaceae</taxon>
        <taxon>Halalkalibacter</taxon>
    </lineage>
</organism>
<dbReference type="EMBL" id="JBHLTR010000082">
    <property type="protein sequence ID" value="MFC0561800.1"/>
    <property type="molecule type" value="Genomic_DNA"/>
</dbReference>
<dbReference type="NCBIfam" id="NF040535">
    <property type="entry name" value="LiaF_C_term"/>
    <property type="match status" value="1"/>
</dbReference>
<keyword evidence="1" id="KW-0472">Membrane</keyword>
<feature type="domain" description="Cell wall-active antibiotics response LiaF-like C-terminal" evidence="2">
    <location>
        <begin position="150"/>
        <end position="262"/>
    </location>
</feature>
<feature type="transmembrane region" description="Helical" evidence="1">
    <location>
        <begin position="5"/>
        <end position="21"/>
    </location>
</feature>
<dbReference type="InterPro" id="IPR016975">
    <property type="entry name" value="Cell_wall_LiaF"/>
</dbReference>
<keyword evidence="1" id="KW-1133">Transmembrane helix</keyword>
<evidence type="ECO:0000259" key="3">
    <source>
        <dbReference type="Pfam" id="PF22570"/>
    </source>
</evidence>
<feature type="transmembrane region" description="Helical" evidence="1">
    <location>
        <begin position="70"/>
        <end position="89"/>
    </location>
</feature>
<keyword evidence="5" id="KW-1185">Reference proteome</keyword>
<comment type="caution">
    <text evidence="4">The sequence shown here is derived from an EMBL/GenBank/DDBJ whole genome shotgun (WGS) entry which is preliminary data.</text>
</comment>
<dbReference type="Pfam" id="PF22570">
    <property type="entry name" value="LiaF-TM"/>
    <property type="match status" value="1"/>
</dbReference>
<accession>A0ABV6NM04</accession>
<gene>
    <name evidence="4" type="primary">liaF</name>
    <name evidence="4" type="ORF">ACFFH4_23235</name>
</gene>